<dbReference type="Pfam" id="PF13537">
    <property type="entry name" value="GATase_7"/>
    <property type="match status" value="1"/>
</dbReference>
<feature type="compositionally biased region" description="Acidic residues" evidence="3">
    <location>
        <begin position="2430"/>
        <end position="2441"/>
    </location>
</feature>
<gene>
    <name evidence="6" type="primary">gyrA</name>
    <name evidence="6" type="ORF">AK812_SmicGene27696</name>
</gene>
<dbReference type="GO" id="GO:0016460">
    <property type="term" value="C:myosin II complex"/>
    <property type="evidence" value="ECO:0007669"/>
    <property type="project" value="TreeGrafter"/>
</dbReference>
<evidence type="ECO:0000259" key="4">
    <source>
        <dbReference type="Pfam" id="PF09113"/>
    </source>
</evidence>
<keyword evidence="2" id="KW-0175">Coiled coil</keyword>
<dbReference type="GO" id="GO:0005524">
    <property type="term" value="F:ATP binding"/>
    <property type="evidence" value="ECO:0007669"/>
    <property type="project" value="InterPro"/>
</dbReference>
<accession>A0A1Q9D6D0</accession>
<feature type="region of interest" description="Disordered" evidence="3">
    <location>
        <begin position="2402"/>
        <end position="2458"/>
    </location>
</feature>
<keyword evidence="1" id="KW-1015">Disulfide bond</keyword>
<feature type="region of interest" description="Disordered" evidence="3">
    <location>
        <begin position="294"/>
        <end position="396"/>
    </location>
</feature>
<feature type="domain" description="Glutamine amidotransferase type-2" evidence="5">
    <location>
        <begin position="427"/>
        <end position="521"/>
    </location>
</feature>
<feature type="region of interest" description="Disordered" evidence="3">
    <location>
        <begin position="2793"/>
        <end position="2823"/>
    </location>
</feature>
<dbReference type="InterPro" id="IPR029055">
    <property type="entry name" value="Ntn_hydrolases_N"/>
</dbReference>
<dbReference type="InterPro" id="IPR017932">
    <property type="entry name" value="GATase_2_dom"/>
</dbReference>
<feature type="region of interest" description="Disordered" evidence="3">
    <location>
        <begin position="2998"/>
        <end position="3057"/>
    </location>
</feature>
<evidence type="ECO:0000259" key="5">
    <source>
        <dbReference type="Pfam" id="PF13537"/>
    </source>
</evidence>
<evidence type="ECO:0000256" key="1">
    <source>
        <dbReference type="ARBA" id="ARBA00023157"/>
    </source>
</evidence>
<protein>
    <submittedName>
        <fullName evidence="6">DNA gyrase subunit A</fullName>
    </submittedName>
</protein>
<evidence type="ECO:0000256" key="3">
    <source>
        <dbReference type="SAM" id="MobiDB-lite"/>
    </source>
</evidence>
<dbReference type="GO" id="GO:0032982">
    <property type="term" value="C:myosin filament"/>
    <property type="evidence" value="ECO:0007669"/>
    <property type="project" value="TreeGrafter"/>
</dbReference>
<feature type="coiled-coil region" evidence="2">
    <location>
        <begin position="1964"/>
        <end position="2009"/>
    </location>
</feature>
<feature type="domain" description="Peptide-N-glycosidase F C-terminal" evidence="4">
    <location>
        <begin position="1494"/>
        <end position="1584"/>
    </location>
</feature>
<dbReference type="SUPFAM" id="SSF49742">
    <property type="entry name" value="PHM/PNGase F"/>
    <property type="match status" value="1"/>
</dbReference>
<dbReference type="PANTHER" id="PTHR45615:SF40">
    <property type="entry name" value="MYOSIN HEAVY CHAIN, NON-MUSCLE"/>
    <property type="match status" value="1"/>
</dbReference>
<dbReference type="Pfam" id="PF03989">
    <property type="entry name" value="DNA_gyraseA_C"/>
    <property type="match status" value="2"/>
</dbReference>
<keyword evidence="7" id="KW-1185">Reference proteome</keyword>
<organism evidence="6 7">
    <name type="scientific">Symbiodinium microadriaticum</name>
    <name type="common">Dinoflagellate</name>
    <name type="synonym">Zooxanthella microadriatica</name>
    <dbReference type="NCBI Taxonomy" id="2951"/>
    <lineage>
        <taxon>Eukaryota</taxon>
        <taxon>Sar</taxon>
        <taxon>Alveolata</taxon>
        <taxon>Dinophyceae</taxon>
        <taxon>Suessiales</taxon>
        <taxon>Symbiodiniaceae</taxon>
        <taxon>Symbiodinium</taxon>
    </lineage>
</organism>
<feature type="compositionally biased region" description="Low complexity" evidence="3">
    <location>
        <begin position="1046"/>
        <end position="1061"/>
    </location>
</feature>
<dbReference type="Gene3D" id="3.60.20.10">
    <property type="entry name" value="Glutamine Phosphoribosylpyrophosphate, subunit 1, domain 1"/>
    <property type="match status" value="1"/>
</dbReference>
<dbReference type="InterPro" id="IPR006691">
    <property type="entry name" value="GyrA/parC_rep"/>
</dbReference>
<feature type="region of interest" description="Disordered" evidence="3">
    <location>
        <begin position="1042"/>
        <end position="1066"/>
    </location>
</feature>
<sequence length="3057" mass="337183">MRQLGQTANPPQCRQAFVCREFDALLAFTRKGYVFRMQALDVPLMHGKRPPVPIAELAPKLPEDDCIATVMAVPHGELKDQGHEFAVAVSSYGFAKKIPLSSFRSLHGQKNWNLAFPLDEKSGDELRWVHRASAQDLLVMTAQSGYTLCFPLAGLRPTRLKARPLPAMRLKDEKSWVCACRRSSSGSRSGPRELRRSGTWSAVCAVCAAMCSFLAANQLIANLTFVNFFLRPRGPDATNHVRLQGFDFVHNLLHMTGERKTQPFFSADGRIVVLFNGTHGSHDRAIATPARAPMMSASEMQEEPCAESMQKSREKQGPSSGSMQKSMEEEKPSAGSKQKDMGQGEPSAPAKSMEEWEEETFQALSRNHKKSMKGKAKTQAMKPHGKAASAKPSPKAKAKAKGKAKAKAKANNHAAAVYGCPRCRDAWKAHMKEIYNWRQLSQAAVEQGGKPFLSDGEAILPAYALLGASFPLVLEGEFAIAIFDFTKDQAIFASDAFGTKPLWYALVRHRQRIAVASYKSGLRRLGFNKRNIHMVGPNRVLTVCLVTFRILRETSVFEFDMRQFKTSTSDFFTAFNRAVKIRTEDLISTGRPLFIGLSSGFDSGAIHASLHHQSVKHHAFALLGEEVPAVLHDRAMFAQTTSEVSIVMMNEQDFELEHDWLSQRAEPFWYLGANATGQTNVLDDFASTGLSYIVRLSRDRGALCYLSGSGADEILSDYGFAGDKWCPQSSFGGLFPDNLTTIFPWAGFFLSTQRDYLHKEEHVAGAHGVEARYPFLDPKVVQEFLWLAPEVKNREYKATKVPPGEMKLSMLRFLCLCLLALPADSASVLTKVLSMLKNMKETGEKEKQEEAVQYAAYKTWCDGETASKTREVGELSDQVELLKAEVETAEASSGSFDEKLEGLTADMTKWTIEAENATALRKQQRLSYQETHKAIMGAQKALKDKAGASKALALLATLPLPAAEAKQVTSFLAMYHSDEAPQPEGLDAFDLSTSSITEMLDKLHDKFADERSELEKEETKRSHAHELLSQKLKTMLSETKASQKEMTQSKAASQQTAAMKKAQAKDTEASLAEEQKYLKEVKEEYTPAKKGPTEQVDKAELLRFVTPYGAELEAIVDITAYSQLLETVFNASGKIEFYAAIDTWVGNDTRRKIVYVDNVTGVCTAFNTSDGNAWNVSVDLVVWPKSPMQNIRPRTTIMLAESFPKPLVPIGEITASEGTLAGNELNLTEAADLKESDVFACPKGLDAFKKGARNGMIAQFAEQQFVASRSRHAADFLENLTTMMEESFLETLVLADLVAGSVKKVVQHPSKLLEVLLSEPAHLLEDMPVFFADGGTVTDQQYSSTLWLNMSTPFVPVGFVKHVINNSHFLANLTMPCFEGLNSTTFPGVQIPRNRDVIPTAKGKLQALLQLGVSSGRELLKRHEQPKANLQILHFHERALEEQFPMARVDIDSGSTSPQSVARAQKQPVCVVHQESTGHVLERPFTTRLLQGERAILHLTVTGHGWAATSEQCGEYCHAVYNLQLNGKSFANVTQWRDDCYLNPTGPSQHGTWFESRNGWCPGSVEPGVFIDITDNLDTAVAVNTFKLDLTVWLNATHRYHRYTDYNGFIQGDVAMLAVTTHVLVYGKGAVDAALAAPHASSKAEAAIRQGCSDPGALRPPAVVQNLPEGFVSSASARRQQREMTYPPEPVVPPQEVPFNFEARAPWYFYNASRETLPGLPLGAQYLPVFPGRLVQSNTRTVYGSVLEDLGLPADLSQRQLALRFRLLKPSHLEVDHWDRIGSLGLLVPKNLPQVQMKTTAPPPAKEYKYWQLSKWAGNLARNKGRWQFGRATCEQKAADFAERSHLREGELEAIGKAIDLLSMKEVGLTQTRLQFKAGTALVSLRLAPEAEARAAKYLQKQAVKFNSRILSSVAARIGLSADPMEKVRKMVEGMITRLEEESSEDMEHRDWCDKEMGQNEKARTSHETDVEDTQAKVESAESEVAKLASEITELISQLAENKESLANQTKGREAEQAENKKTVTDARDANKAVTEAIAVLREYYASMKKSKASLVQTAKLGAAPEVFEGAYAGQGSDSVIAMLEVVQSDYAKLESTTEAQEASAEKDFTNLKSEMAVLEAQQEKDLEHKKLQKGEKEQLIVSLTSDLSNSKKELQAAEEYYEQLKDSCLATGSTAQERNARRQEEIESLKEAVDLLGTDDLKALQILGVSYLEGAEAPLHDAFANWGYPFEKRKKTGFAAKANLVSDPTSYLWRYHSLPPAACGPHSGTPGGVSICLPEPSTEGRLRCDVQCMDNRTPTADTLRCGHYGAWVGQLHCLEEDDVLPSLWPTDGPRPPMVVGGCGIASVPESTRDDAAKPEKARRINGYNLFCKESGGSLGQASAAWKSLSDSEKVEWHAKARAMNGQNPDREEAPPPASTGQPRKRHVADDDDSDNEEDDERPQSSKEAEGNSAGAVLGKLRKLVSRVTTGPEVMQQKNAKADPEDDDEEVVVKVWRPFTVQVKPVPPAPFPQDVLQASEVLGMDLEELMGKPPQEWAKQLDAHFRRCIRVIHPDKAPLQLQKQATARCQQLVASKGLRAEFLQGWQEIRLNFAQPACHCSMCLAFYRKLRQCRFCFGSDTKHGHNVPKGSKVAVCGLGRTSSDFFRHHAKLRPLYLAKIAHGASEVVARREVLGDEEKMAKLAKQEAKLRKCKAKFEKEQEQLEFDRFLAAETQRALESARKKFKAAHPNVHVPDQIGPSGSLGSTASPAAINVAAAFAPPPPSTISGVPAGNGVLHLPPPPSNPVPIADTVPADMDDVRSNVPTEVSPQSPQASPQGRTGTLSASMQHFLEAHSVLLVSDDGFGKRVRLSDIKLSSRNKMGKRVKLQGDGHVVAVCVVPSDELPQLPPKPREAAVLYKESCAKARAEAAQEAAARGQDPEPEKEEAPFESLSAKKQKPYLEQQQRDQQHFEAAQKEHLEAEKALRPKLGEVLLCTSGGSVLRLPVMRVRVMKPMKRSQGRLMKVQSPDTLVSASLMSSVDDEKDGATVGEEQEQDAVQEVEEDEGEEEEEEEDDE</sequence>
<dbReference type="GO" id="GO:0005737">
    <property type="term" value="C:cytoplasm"/>
    <property type="evidence" value="ECO:0007669"/>
    <property type="project" value="TreeGrafter"/>
</dbReference>
<feature type="compositionally biased region" description="Polar residues" evidence="3">
    <location>
        <begin position="3008"/>
        <end position="3019"/>
    </location>
</feature>
<dbReference type="InterPro" id="IPR015197">
    <property type="entry name" value="PngaseF_C"/>
</dbReference>
<evidence type="ECO:0000256" key="2">
    <source>
        <dbReference type="SAM" id="Coils"/>
    </source>
</evidence>
<reference evidence="6 7" key="1">
    <citation type="submission" date="2016-02" db="EMBL/GenBank/DDBJ databases">
        <title>Genome analysis of coral dinoflagellate symbionts highlights evolutionary adaptations to a symbiotic lifestyle.</title>
        <authorList>
            <person name="Aranda M."/>
            <person name="Li Y."/>
            <person name="Liew Y.J."/>
            <person name="Baumgarten S."/>
            <person name="Simakov O."/>
            <person name="Wilson M."/>
            <person name="Piel J."/>
            <person name="Ashoor H."/>
            <person name="Bougouffa S."/>
            <person name="Bajic V.B."/>
            <person name="Ryu T."/>
            <person name="Ravasi T."/>
            <person name="Bayer T."/>
            <person name="Micklem G."/>
            <person name="Kim H."/>
            <person name="Bhak J."/>
            <person name="Lajeunesse T.C."/>
            <person name="Voolstra C.R."/>
        </authorList>
    </citation>
    <scope>NUCLEOTIDE SEQUENCE [LARGE SCALE GENOMIC DNA]</scope>
    <source>
        <strain evidence="6 7">CCMP2467</strain>
    </source>
</reference>
<dbReference type="SUPFAM" id="SSF52402">
    <property type="entry name" value="Adenine nucleotide alpha hydrolases-like"/>
    <property type="match status" value="1"/>
</dbReference>
<feature type="compositionally biased region" description="Acidic residues" evidence="3">
    <location>
        <begin position="3032"/>
        <end position="3057"/>
    </location>
</feature>
<name>A0A1Q9D6D0_SYMMI</name>
<dbReference type="CDD" id="cd00084">
    <property type="entry name" value="HMG-box_SF"/>
    <property type="match status" value="1"/>
</dbReference>
<dbReference type="Proteomes" id="UP000186817">
    <property type="component" value="Unassembled WGS sequence"/>
</dbReference>
<dbReference type="GO" id="GO:0000146">
    <property type="term" value="F:microfilament motor activity"/>
    <property type="evidence" value="ECO:0007669"/>
    <property type="project" value="TreeGrafter"/>
</dbReference>
<dbReference type="GO" id="GO:0016715">
    <property type="term" value="F:oxidoreductase activity, acting on paired donors, with incorporation or reduction of molecular oxygen, reduced ascorbate as one donor, and incorporation of one atom of oxygen"/>
    <property type="evidence" value="ECO:0007669"/>
    <property type="project" value="InterPro"/>
</dbReference>
<dbReference type="InterPro" id="IPR035516">
    <property type="entry name" value="Gyrase/topoIV_suA_C"/>
</dbReference>
<dbReference type="GO" id="GO:0003677">
    <property type="term" value="F:DNA binding"/>
    <property type="evidence" value="ECO:0007669"/>
    <property type="project" value="InterPro"/>
</dbReference>
<comment type="caution">
    <text evidence="6">The sequence shown here is derived from an EMBL/GenBank/DDBJ whole genome shotgun (WGS) entry which is preliminary data.</text>
</comment>
<dbReference type="Gene3D" id="3.40.50.620">
    <property type="entry name" value="HUPs"/>
    <property type="match status" value="1"/>
</dbReference>
<dbReference type="GO" id="GO:0051015">
    <property type="term" value="F:actin filament binding"/>
    <property type="evidence" value="ECO:0007669"/>
    <property type="project" value="TreeGrafter"/>
</dbReference>
<dbReference type="InterPro" id="IPR008977">
    <property type="entry name" value="PHM/PNGase_F_dom_sf"/>
</dbReference>
<evidence type="ECO:0000313" key="7">
    <source>
        <dbReference type="Proteomes" id="UP000186817"/>
    </source>
</evidence>
<dbReference type="GO" id="GO:0006265">
    <property type="term" value="P:DNA topological change"/>
    <property type="evidence" value="ECO:0007669"/>
    <property type="project" value="InterPro"/>
</dbReference>
<proteinExistence type="predicted"/>
<feature type="region of interest" description="Disordered" evidence="3">
    <location>
        <begin position="2910"/>
        <end position="2952"/>
    </location>
</feature>
<dbReference type="SUPFAM" id="SSF101904">
    <property type="entry name" value="GyrA/ParC C-terminal domain-like"/>
    <property type="match status" value="1"/>
</dbReference>
<feature type="compositionally biased region" description="Basic residues" evidence="3">
    <location>
        <begin position="366"/>
        <end position="376"/>
    </location>
</feature>
<dbReference type="GO" id="GO:0003916">
    <property type="term" value="F:DNA topoisomerase activity"/>
    <property type="evidence" value="ECO:0007669"/>
    <property type="project" value="InterPro"/>
</dbReference>
<evidence type="ECO:0000313" key="6">
    <source>
        <dbReference type="EMBL" id="OLP90718.1"/>
    </source>
</evidence>
<feature type="compositionally biased region" description="Polar residues" evidence="3">
    <location>
        <begin position="2803"/>
        <end position="2823"/>
    </location>
</feature>
<dbReference type="PANTHER" id="PTHR45615">
    <property type="entry name" value="MYOSIN HEAVY CHAIN, NON-MUSCLE"/>
    <property type="match status" value="1"/>
</dbReference>
<dbReference type="Pfam" id="PF09113">
    <property type="entry name" value="N-glycanase_C"/>
    <property type="match status" value="1"/>
</dbReference>
<dbReference type="InterPro" id="IPR014729">
    <property type="entry name" value="Rossmann-like_a/b/a_fold"/>
</dbReference>
<feature type="compositionally biased region" description="Basic and acidic residues" evidence="3">
    <location>
        <begin position="326"/>
        <end position="342"/>
    </location>
</feature>
<dbReference type="Gene3D" id="2.60.120.230">
    <property type="match status" value="1"/>
</dbReference>
<dbReference type="InterPro" id="IPR014784">
    <property type="entry name" value="Cu2_ascorb_mOase-like_C"/>
</dbReference>
<feature type="compositionally biased region" description="Basic and acidic residues" evidence="3">
    <location>
        <begin position="2919"/>
        <end position="2928"/>
    </location>
</feature>
<dbReference type="OrthoDB" id="409189at2759"/>
<dbReference type="SUPFAM" id="SSF56235">
    <property type="entry name" value="N-terminal nucleophile aminohydrolases (Ntn hydrolases)"/>
    <property type="match status" value="1"/>
</dbReference>
<dbReference type="Gene3D" id="2.120.10.90">
    <property type="entry name" value="DNA gyrase/topoisomerase IV, subunit A, C-terminal"/>
    <property type="match status" value="1"/>
</dbReference>
<dbReference type="EMBL" id="LSRX01000698">
    <property type="protein sequence ID" value="OLP90718.1"/>
    <property type="molecule type" value="Genomic_DNA"/>
</dbReference>